<proteinExistence type="predicted"/>
<comment type="caution">
    <text evidence="1">The sequence shown here is derived from an EMBL/GenBank/DDBJ whole genome shotgun (WGS) entry which is preliminary data.</text>
</comment>
<evidence type="ECO:0000313" key="2">
    <source>
        <dbReference type="Proteomes" id="UP001281147"/>
    </source>
</evidence>
<protein>
    <submittedName>
        <fullName evidence="1">Uncharacterized protein</fullName>
    </submittedName>
</protein>
<sequence length="184" mass="19866">MPATHPNPRSWTLRFKYNRNTFLLHIDPLQALSSVKQELLKAVQQTNPNGTLNGHTIPPNADEILLARPIDINDLSAGWESIEPRSGDVDGDASASGKGKGKATATNKGTSAGAKLKDCPQGAGLRDGGVVAFKFKADEREKVEQNGDFVVAVEDEEVAREEWDVVVPSVEETYGDEGVEIRDG</sequence>
<reference evidence="1" key="1">
    <citation type="submission" date="2023-07" db="EMBL/GenBank/DDBJ databases">
        <title>Black Yeasts Isolated from many extreme environments.</title>
        <authorList>
            <person name="Coleine C."/>
            <person name="Stajich J.E."/>
            <person name="Selbmann L."/>
        </authorList>
    </citation>
    <scope>NUCLEOTIDE SEQUENCE</scope>
    <source>
        <strain evidence="1">CCFEE 5714</strain>
    </source>
</reference>
<keyword evidence="2" id="KW-1185">Reference proteome</keyword>
<gene>
    <name evidence="1" type="ORF">LTR37_000006</name>
</gene>
<name>A0ACC3NZ29_9PEZI</name>
<evidence type="ECO:0000313" key="1">
    <source>
        <dbReference type="EMBL" id="KAK3725858.1"/>
    </source>
</evidence>
<organism evidence="1 2">
    <name type="scientific">Vermiconidia calcicola</name>
    <dbReference type="NCBI Taxonomy" id="1690605"/>
    <lineage>
        <taxon>Eukaryota</taxon>
        <taxon>Fungi</taxon>
        <taxon>Dikarya</taxon>
        <taxon>Ascomycota</taxon>
        <taxon>Pezizomycotina</taxon>
        <taxon>Dothideomycetes</taxon>
        <taxon>Dothideomycetidae</taxon>
        <taxon>Mycosphaerellales</taxon>
        <taxon>Extremaceae</taxon>
        <taxon>Vermiconidia</taxon>
    </lineage>
</organism>
<accession>A0ACC3NZ29</accession>
<dbReference type="Proteomes" id="UP001281147">
    <property type="component" value="Unassembled WGS sequence"/>
</dbReference>
<dbReference type="EMBL" id="JAUTXU010000001">
    <property type="protein sequence ID" value="KAK3725858.1"/>
    <property type="molecule type" value="Genomic_DNA"/>
</dbReference>